<feature type="non-terminal residue" evidence="1">
    <location>
        <position position="1"/>
    </location>
</feature>
<sequence>ILIWHRVGLQSVLNEQPKTAQKSTLIHNLKDLPIPLFHNVCYTNMKFLFVMALAKVTFMLKINTSLFVRIQWKKKHALVMKYVSVWGNDINNNDNINDNEVNKLKKPKKLNNYNQWIPLHCFVSKPENGTQNEMLLFCRYTGLSIKYGEDNNTLQFHKLFFGYTIADLFQYAYVCINDAIWFFGGWNGSVYVRLSF</sequence>
<evidence type="ECO:0000313" key="2">
    <source>
        <dbReference type="Proteomes" id="UP000023152"/>
    </source>
</evidence>
<dbReference type="Proteomes" id="UP000023152">
    <property type="component" value="Unassembled WGS sequence"/>
</dbReference>
<gene>
    <name evidence="1" type="ORF">RFI_35425</name>
</gene>
<organism evidence="1 2">
    <name type="scientific">Reticulomyxa filosa</name>
    <dbReference type="NCBI Taxonomy" id="46433"/>
    <lineage>
        <taxon>Eukaryota</taxon>
        <taxon>Sar</taxon>
        <taxon>Rhizaria</taxon>
        <taxon>Retaria</taxon>
        <taxon>Foraminifera</taxon>
        <taxon>Monothalamids</taxon>
        <taxon>Reticulomyxidae</taxon>
        <taxon>Reticulomyxa</taxon>
    </lineage>
</organism>
<accession>X6LK88</accession>
<keyword evidence="2" id="KW-1185">Reference proteome</keyword>
<proteinExistence type="predicted"/>
<protein>
    <submittedName>
        <fullName evidence="1">Uncharacterized protein</fullName>
    </submittedName>
</protein>
<name>X6LK88_RETFI</name>
<reference evidence="1 2" key="1">
    <citation type="journal article" date="2013" name="Curr. Biol.">
        <title>The Genome of the Foraminiferan Reticulomyxa filosa.</title>
        <authorList>
            <person name="Glockner G."/>
            <person name="Hulsmann N."/>
            <person name="Schleicher M."/>
            <person name="Noegel A.A."/>
            <person name="Eichinger L."/>
            <person name="Gallinger C."/>
            <person name="Pawlowski J."/>
            <person name="Sierra R."/>
            <person name="Euteneuer U."/>
            <person name="Pillet L."/>
            <person name="Moustafa A."/>
            <person name="Platzer M."/>
            <person name="Groth M."/>
            <person name="Szafranski K."/>
            <person name="Schliwa M."/>
        </authorList>
    </citation>
    <scope>NUCLEOTIDE SEQUENCE [LARGE SCALE GENOMIC DNA]</scope>
</reference>
<dbReference type="EMBL" id="ASPP01036901">
    <property type="protein sequence ID" value="ETO02014.1"/>
    <property type="molecule type" value="Genomic_DNA"/>
</dbReference>
<dbReference type="AlphaFoldDB" id="X6LK88"/>
<evidence type="ECO:0000313" key="1">
    <source>
        <dbReference type="EMBL" id="ETO02014.1"/>
    </source>
</evidence>
<comment type="caution">
    <text evidence="1">The sequence shown here is derived from an EMBL/GenBank/DDBJ whole genome shotgun (WGS) entry which is preliminary data.</text>
</comment>